<keyword evidence="3" id="KW-1185">Reference proteome</keyword>
<evidence type="ECO:0000313" key="3">
    <source>
        <dbReference type="Proteomes" id="UP001230268"/>
    </source>
</evidence>
<name>A0AAD8LQM9_BABGI</name>
<comment type="subcellular location">
    <subcellularLocation>
        <location evidence="1">Cytoplasm</location>
    </subcellularLocation>
    <subcellularLocation>
        <location evidence="1">Nucleus</location>
        <location evidence="1">Nucleolus</location>
    </subcellularLocation>
    <subcellularLocation>
        <location evidence="1">Nucleus</location>
    </subcellularLocation>
</comment>
<evidence type="ECO:0000256" key="1">
    <source>
        <dbReference type="RuleBase" id="RU368003"/>
    </source>
</evidence>
<comment type="similarity">
    <text evidence="1">Belongs to the C1D family.</text>
</comment>
<gene>
    <name evidence="2" type="ORF">BgAZ_500770</name>
</gene>
<keyword evidence="1" id="KW-0694">RNA-binding</keyword>
<keyword evidence="1" id="KW-0238">DNA-binding</keyword>
<dbReference type="Proteomes" id="UP001230268">
    <property type="component" value="Unassembled WGS sequence"/>
</dbReference>
<dbReference type="GO" id="GO:0010468">
    <property type="term" value="P:regulation of gene expression"/>
    <property type="evidence" value="ECO:0007669"/>
    <property type="project" value="TreeGrafter"/>
</dbReference>
<protein>
    <recommendedName>
        <fullName evidence="1">Nuclear nucleic acid-binding protein C1D</fullName>
    </recommendedName>
</protein>
<keyword evidence="1" id="KW-0539">Nucleus</keyword>
<dbReference type="GO" id="GO:0000460">
    <property type="term" value="P:maturation of 5.8S rRNA"/>
    <property type="evidence" value="ECO:0007669"/>
    <property type="project" value="TreeGrafter"/>
</dbReference>
<evidence type="ECO:0000313" key="2">
    <source>
        <dbReference type="EMBL" id="KAK1441745.1"/>
    </source>
</evidence>
<accession>A0AAD8LQM9</accession>
<reference evidence="2" key="1">
    <citation type="submission" date="2023-08" db="EMBL/GenBank/DDBJ databases">
        <title>Draft sequence of the Babesia gibsoni genome.</title>
        <authorList>
            <person name="Yamagishi J.Y."/>
            <person name="Xuan X.X."/>
        </authorList>
    </citation>
    <scope>NUCLEOTIDE SEQUENCE</scope>
    <source>
        <strain evidence="2">Azabu</strain>
    </source>
</reference>
<dbReference type="PANTHER" id="PTHR15341">
    <property type="entry name" value="SUN-COR STEROID HORMONE RECEPTOR CO-REPRESSOR"/>
    <property type="match status" value="1"/>
</dbReference>
<dbReference type="InterPro" id="IPR011082">
    <property type="entry name" value="Exosome-assoc_fac/DNA_repair"/>
</dbReference>
<comment type="subunit">
    <text evidence="1">Monomer and homodimer.</text>
</comment>
<dbReference type="GO" id="GO:0000178">
    <property type="term" value="C:exosome (RNase complex)"/>
    <property type="evidence" value="ECO:0007669"/>
    <property type="project" value="TreeGrafter"/>
</dbReference>
<dbReference type="GO" id="GO:0003723">
    <property type="term" value="F:RNA binding"/>
    <property type="evidence" value="ECO:0007669"/>
    <property type="project" value="UniProtKB-UniRule"/>
</dbReference>
<dbReference type="PANTHER" id="PTHR15341:SF3">
    <property type="entry name" value="NUCLEAR NUCLEIC ACID-BINDING PROTEIN C1D"/>
    <property type="match status" value="1"/>
</dbReference>
<keyword evidence="1" id="KW-0963">Cytoplasm</keyword>
<comment type="caution">
    <text evidence="2">The sequence shown here is derived from an EMBL/GenBank/DDBJ whole genome shotgun (WGS) entry which is preliminary data.</text>
</comment>
<organism evidence="2 3">
    <name type="scientific">Babesia gibsoni</name>
    <dbReference type="NCBI Taxonomy" id="33632"/>
    <lineage>
        <taxon>Eukaryota</taxon>
        <taxon>Sar</taxon>
        <taxon>Alveolata</taxon>
        <taxon>Apicomplexa</taxon>
        <taxon>Aconoidasida</taxon>
        <taxon>Piroplasmida</taxon>
        <taxon>Babesiidae</taxon>
        <taxon>Babesia</taxon>
    </lineage>
</organism>
<dbReference type="GO" id="GO:0003677">
    <property type="term" value="F:DNA binding"/>
    <property type="evidence" value="ECO:0007669"/>
    <property type="project" value="UniProtKB-KW"/>
</dbReference>
<sequence>MHYSRLIDIEAKLAHCQTLLDQLMACIENSDNLEELTGLDYSKIFATISFTLCSLHYVNLKLTGKDPAADKITQELLRVKGHMHEINEILASRKHLKHNVSCDVASRRQLDRAAAGRIIRSLI</sequence>
<keyword evidence="1" id="KW-0698">rRNA processing</keyword>
<dbReference type="GO" id="GO:0005737">
    <property type="term" value="C:cytoplasm"/>
    <property type="evidence" value="ECO:0007669"/>
    <property type="project" value="UniProtKB-SubCell"/>
</dbReference>
<comment type="function">
    <text evidence="1">Plays a role in the recruitment of the exosome to pre-rRNA to mediate the 3'-5' end processing of the 5.8S rRNA.</text>
</comment>
<dbReference type="GO" id="GO:0005730">
    <property type="term" value="C:nucleolus"/>
    <property type="evidence" value="ECO:0007669"/>
    <property type="project" value="UniProtKB-SubCell"/>
</dbReference>
<dbReference type="AlphaFoldDB" id="A0AAD8LQM9"/>
<proteinExistence type="inferred from homology"/>
<dbReference type="EMBL" id="JAVEPI010000005">
    <property type="protein sequence ID" value="KAK1441745.1"/>
    <property type="molecule type" value="Genomic_DNA"/>
</dbReference>